<reference evidence="2 3" key="2">
    <citation type="submission" date="2019-09" db="EMBL/GenBank/DDBJ databases">
        <authorList>
            <person name="Mazur A."/>
        </authorList>
    </citation>
    <scope>NUCLEOTIDE SEQUENCE [LARGE SCALE GENOMIC DNA]</scope>
    <source>
        <strain evidence="2 3">3729k</strain>
    </source>
</reference>
<evidence type="ECO:0000313" key="2">
    <source>
        <dbReference type="EMBL" id="KAA2284953.1"/>
    </source>
</evidence>
<proteinExistence type="predicted"/>
<organism evidence="2 3">
    <name type="scientific">Arenimonas fontis</name>
    <dbReference type="NCBI Taxonomy" id="2608255"/>
    <lineage>
        <taxon>Bacteria</taxon>
        <taxon>Pseudomonadati</taxon>
        <taxon>Pseudomonadota</taxon>
        <taxon>Gammaproteobacteria</taxon>
        <taxon>Lysobacterales</taxon>
        <taxon>Lysobacteraceae</taxon>
        <taxon>Arenimonas</taxon>
    </lineage>
</organism>
<dbReference type="InterPro" id="IPR057382">
    <property type="entry name" value="TseH"/>
</dbReference>
<keyword evidence="3" id="KW-1185">Reference proteome</keyword>
<protein>
    <submittedName>
        <fullName evidence="2">RHS repeat-associated core domain-containing protein</fullName>
    </submittedName>
</protein>
<evidence type="ECO:0000313" key="3">
    <source>
        <dbReference type="Proteomes" id="UP000322165"/>
    </source>
</evidence>
<feature type="domain" description="Type VI secretion system effector TseH-like" evidence="1">
    <location>
        <begin position="89"/>
        <end position="210"/>
    </location>
</feature>
<reference evidence="2 3" key="1">
    <citation type="submission" date="2019-09" db="EMBL/GenBank/DDBJ databases">
        <title>Arenimonas chukotkensis sp. nov., a bacterium isolated from Chukotka hot spring, Arctic region, Russia.</title>
        <authorList>
            <person name="Zayulina K.S."/>
            <person name="Prokofeva M.I."/>
            <person name="Elcheninov A.G."/>
            <person name="Novikov A."/>
            <person name="Kochetkova T.V."/>
            <person name="Kublanov I.V."/>
        </authorList>
    </citation>
    <scope>NUCLEOTIDE SEQUENCE [LARGE SCALE GENOMIC DNA]</scope>
    <source>
        <strain evidence="2 3">3729k</strain>
    </source>
</reference>
<evidence type="ECO:0000259" key="1">
    <source>
        <dbReference type="Pfam" id="PF25218"/>
    </source>
</evidence>
<dbReference type="NCBIfam" id="TIGR03696">
    <property type="entry name" value="Rhs_assc_core"/>
    <property type="match status" value="1"/>
</dbReference>
<accession>A0A5B2ZBN3</accession>
<sequence>MVTSDGLGGLNLGFPGQYFDAEAGAWYNYFRTYDAGIGRYLEPDPIGLAGGLNTYAYVRGNPISLIDPLGLAGCYVLFPGYPITVPGTDTQLPLAHAGVLAYDSSGSTRYCEYGRYGDDFGSVRRGKVPDLKLGPDGKPTAESLRNLQQALTRNQGKGTEAILACDEKADAQKIIDFAEQRMRDPNRAPYSWNPLSPNTCGTFAAEALAAGLR</sequence>
<dbReference type="AlphaFoldDB" id="A0A5B2ZBN3"/>
<dbReference type="EMBL" id="VUOD01000004">
    <property type="protein sequence ID" value="KAA2284953.1"/>
    <property type="molecule type" value="Genomic_DNA"/>
</dbReference>
<dbReference type="InterPro" id="IPR050708">
    <property type="entry name" value="T6SS_VgrG/RHS"/>
</dbReference>
<comment type="caution">
    <text evidence="2">The sequence shown here is derived from an EMBL/GenBank/DDBJ whole genome shotgun (WGS) entry which is preliminary data.</text>
</comment>
<dbReference type="Pfam" id="PF25218">
    <property type="entry name" value="TseH"/>
    <property type="match status" value="1"/>
</dbReference>
<dbReference type="InterPro" id="IPR022385">
    <property type="entry name" value="Rhs_assc_core"/>
</dbReference>
<name>A0A5B2ZBN3_9GAMM</name>
<dbReference type="PANTHER" id="PTHR32305:SF15">
    <property type="entry name" value="PROTEIN RHSA-RELATED"/>
    <property type="match status" value="1"/>
</dbReference>
<dbReference type="Proteomes" id="UP000322165">
    <property type="component" value="Unassembled WGS sequence"/>
</dbReference>
<dbReference type="PRINTS" id="PR00394">
    <property type="entry name" value="RHSPROTEIN"/>
</dbReference>
<gene>
    <name evidence="2" type="ORF">F0415_06805</name>
</gene>
<dbReference type="Gene3D" id="2.180.10.10">
    <property type="entry name" value="RHS repeat-associated core"/>
    <property type="match status" value="1"/>
</dbReference>
<dbReference type="PANTHER" id="PTHR32305">
    <property type="match status" value="1"/>
</dbReference>